<evidence type="ECO:0000256" key="1">
    <source>
        <dbReference type="SAM" id="SignalP"/>
    </source>
</evidence>
<accession>A0A9Q9RMN2</accession>
<evidence type="ECO:0000313" key="2">
    <source>
        <dbReference type="EMBL" id="VTT72230.1"/>
    </source>
</evidence>
<feature type="chain" id="PRO_5040438749" evidence="1">
    <location>
        <begin position="21"/>
        <end position="161"/>
    </location>
</feature>
<name>A0A9Q9RMN2_FUSFU</name>
<proteinExistence type="predicted"/>
<comment type="caution">
    <text evidence="2">The sequence shown here is derived from an EMBL/GenBank/DDBJ whole genome shotgun (WGS) entry which is preliminary data.</text>
</comment>
<dbReference type="EMBL" id="CABFJX010000335">
    <property type="protein sequence ID" value="VTT72230.1"/>
    <property type="molecule type" value="Genomic_DNA"/>
</dbReference>
<reference evidence="2" key="1">
    <citation type="submission" date="2019-05" db="EMBL/GenBank/DDBJ databases">
        <authorList>
            <person name="Piombo E."/>
        </authorList>
    </citation>
    <scope>NUCLEOTIDE SEQUENCE</scope>
    <source>
        <strain evidence="2">C2S</strain>
    </source>
</reference>
<sequence>MPTTLIIALLFYLTRLLILTDVLRPISIPNSSFYAKIVLTKPTKALALLEKKIIPLELELVFYKNRGGNYKDISPDAIKLLADAYYKANLSVNIKPDSPAARIIKSNLYYYKVKGYKTTVKLQDLYIPLRNNSLLYKDLFIKAYTGCDNGSIRGYIDAGCI</sequence>
<keyword evidence="1" id="KW-0732">Signal</keyword>
<dbReference type="Proteomes" id="UP000760494">
    <property type="component" value="Unassembled WGS sequence"/>
</dbReference>
<feature type="signal peptide" evidence="1">
    <location>
        <begin position="1"/>
        <end position="20"/>
    </location>
</feature>
<evidence type="ECO:0000313" key="3">
    <source>
        <dbReference type="Proteomes" id="UP000760494"/>
    </source>
</evidence>
<gene>
    <name evidence="2" type="ORF">C2S_8479</name>
</gene>
<dbReference type="AlphaFoldDB" id="A0A9Q9RMN2"/>
<protein>
    <submittedName>
        <fullName evidence="2">Uncharacterized protein</fullName>
    </submittedName>
</protein>
<organism evidence="2 3">
    <name type="scientific">Fusarium fujikuroi</name>
    <name type="common">Bakanae and foot rot disease fungus</name>
    <name type="synonym">Gibberella fujikuroi</name>
    <dbReference type="NCBI Taxonomy" id="5127"/>
    <lineage>
        <taxon>Eukaryota</taxon>
        <taxon>Fungi</taxon>
        <taxon>Dikarya</taxon>
        <taxon>Ascomycota</taxon>
        <taxon>Pezizomycotina</taxon>
        <taxon>Sordariomycetes</taxon>
        <taxon>Hypocreomycetidae</taxon>
        <taxon>Hypocreales</taxon>
        <taxon>Nectriaceae</taxon>
        <taxon>Fusarium</taxon>
        <taxon>Fusarium fujikuroi species complex</taxon>
    </lineage>
</organism>